<reference evidence="2" key="1">
    <citation type="journal article" date="2017" name="Nat. Microbiol.">
        <title>Global analysis of biosynthetic gene clusters reveals vast potential of secondary metabolite production in Penicillium species.</title>
        <authorList>
            <person name="Nielsen J.C."/>
            <person name="Grijseels S."/>
            <person name="Prigent S."/>
            <person name="Ji B."/>
            <person name="Dainat J."/>
            <person name="Nielsen K.F."/>
            <person name="Frisvad J.C."/>
            <person name="Workman M."/>
            <person name="Nielsen J."/>
        </authorList>
    </citation>
    <scope>NUCLEOTIDE SEQUENCE [LARGE SCALE GENOMIC DNA]</scope>
    <source>
        <strain evidence="2">IBT 31811</strain>
    </source>
</reference>
<evidence type="ECO:0000313" key="2">
    <source>
        <dbReference type="Proteomes" id="UP000191672"/>
    </source>
</evidence>
<gene>
    <name evidence="1" type="ORF">PENANT_c006G11123</name>
</gene>
<dbReference type="EMBL" id="MDYN01000006">
    <property type="protein sequence ID" value="OQD87283.1"/>
    <property type="molecule type" value="Genomic_DNA"/>
</dbReference>
<dbReference type="Proteomes" id="UP000191672">
    <property type="component" value="Unassembled WGS sequence"/>
</dbReference>
<keyword evidence="2" id="KW-1185">Reference proteome</keyword>
<proteinExistence type="predicted"/>
<accession>A0A1V6QDK3</accession>
<comment type="caution">
    <text evidence="1">The sequence shown here is derived from an EMBL/GenBank/DDBJ whole genome shotgun (WGS) entry which is preliminary data.</text>
</comment>
<organism evidence="1 2">
    <name type="scientific">Penicillium antarcticum</name>
    <dbReference type="NCBI Taxonomy" id="416450"/>
    <lineage>
        <taxon>Eukaryota</taxon>
        <taxon>Fungi</taxon>
        <taxon>Dikarya</taxon>
        <taxon>Ascomycota</taxon>
        <taxon>Pezizomycotina</taxon>
        <taxon>Eurotiomycetes</taxon>
        <taxon>Eurotiomycetidae</taxon>
        <taxon>Eurotiales</taxon>
        <taxon>Aspergillaceae</taxon>
        <taxon>Penicillium</taxon>
    </lineage>
</organism>
<name>A0A1V6QDK3_9EURO</name>
<sequence length="237" mass="25390">MEISDLSTSGIPDPLAMVHADYTLALKVGAKGRHAVTGPWQLLRSMWATMQTAEARVSAREGMPSPYMVSDLQCIYRRAPAHLWPHCSQDIQSASIKKSQSQSKAYIALEHHTTSSTSPSIAGPVSLPANFSEFCWAPSTVCKAIRSPNDHIQSHIMSIPEPKASNITNGTSTAAAVSSANISQVPGNNRNSVDRFARAPASEGPYFASARIGDRSAHLNGISSQLNAMDAVLYTGR</sequence>
<evidence type="ECO:0000313" key="1">
    <source>
        <dbReference type="EMBL" id="OQD87283.1"/>
    </source>
</evidence>
<protein>
    <submittedName>
        <fullName evidence="1">Uncharacterized protein</fullName>
    </submittedName>
</protein>
<dbReference type="AlphaFoldDB" id="A0A1V6QDK3"/>